<evidence type="ECO:0000256" key="4">
    <source>
        <dbReference type="HAMAP-Rule" id="MF_00636"/>
    </source>
</evidence>
<evidence type="ECO:0000259" key="6">
    <source>
        <dbReference type="Pfam" id="PF03668"/>
    </source>
</evidence>
<dbReference type="PIRSF" id="PIRSF005052">
    <property type="entry name" value="P-loopkin"/>
    <property type="match status" value="1"/>
</dbReference>
<feature type="region of interest" description="Disordered" evidence="5">
    <location>
        <begin position="294"/>
        <end position="315"/>
    </location>
</feature>
<keyword evidence="3 4" id="KW-0342">GTP-binding</keyword>
<dbReference type="Proteomes" id="UP000198281">
    <property type="component" value="Unassembled WGS sequence"/>
</dbReference>
<dbReference type="GO" id="GO:0005525">
    <property type="term" value="F:GTP binding"/>
    <property type="evidence" value="ECO:0007669"/>
    <property type="project" value="UniProtKB-UniRule"/>
</dbReference>
<gene>
    <name evidence="8" type="ORF">SAMN06295912_10437</name>
</gene>
<evidence type="ECO:0000256" key="1">
    <source>
        <dbReference type="ARBA" id="ARBA00022741"/>
    </source>
</evidence>
<keyword evidence="2 4" id="KW-0067">ATP-binding</keyword>
<name>A0A239DDZ2_9SPHN</name>
<evidence type="ECO:0000256" key="5">
    <source>
        <dbReference type="SAM" id="MobiDB-lite"/>
    </source>
</evidence>
<dbReference type="NCBIfam" id="NF003828">
    <property type="entry name" value="PRK05416.1"/>
    <property type="match status" value="1"/>
</dbReference>
<dbReference type="SUPFAM" id="SSF52540">
    <property type="entry name" value="P-loop containing nucleoside triphosphate hydrolases"/>
    <property type="match status" value="1"/>
</dbReference>
<dbReference type="GO" id="GO:0005524">
    <property type="term" value="F:ATP binding"/>
    <property type="evidence" value="ECO:0007669"/>
    <property type="project" value="UniProtKB-UniRule"/>
</dbReference>
<keyword evidence="9" id="KW-1185">Reference proteome</keyword>
<evidence type="ECO:0000259" key="7">
    <source>
        <dbReference type="Pfam" id="PF22740"/>
    </source>
</evidence>
<evidence type="ECO:0000256" key="2">
    <source>
        <dbReference type="ARBA" id="ARBA00022840"/>
    </source>
</evidence>
<dbReference type="OrthoDB" id="9784461at2"/>
<accession>A0A239DDZ2</accession>
<dbReference type="PANTHER" id="PTHR30448">
    <property type="entry name" value="RNASE ADAPTER PROTEIN RAPZ"/>
    <property type="match status" value="1"/>
</dbReference>
<dbReference type="HAMAP" id="MF_00636">
    <property type="entry name" value="RapZ_like"/>
    <property type="match status" value="1"/>
</dbReference>
<evidence type="ECO:0000256" key="3">
    <source>
        <dbReference type="ARBA" id="ARBA00023134"/>
    </source>
</evidence>
<evidence type="ECO:0000313" key="9">
    <source>
        <dbReference type="Proteomes" id="UP000198281"/>
    </source>
</evidence>
<feature type="binding site" evidence="4">
    <location>
        <begin position="15"/>
        <end position="22"/>
    </location>
    <ligand>
        <name>ATP</name>
        <dbReference type="ChEBI" id="CHEBI:30616"/>
    </ligand>
</feature>
<feature type="binding site" evidence="4">
    <location>
        <begin position="68"/>
        <end position="71"/>
    </location>
    <ligand>
        <name>GTP</name>
        <dbReference type="ChEBI" id="CHEBI:37565"/>
    </ligand>
</feature>
<keyword evidence="1 4" id="KW-0547">Nucleotide-binding</keyword>
<reference evidence="9" key="1">
    <citation type="submission" date="2017-06" db="EMBL/GenBank/DDBJ databases">
        <authorList>
            <person name="Varghese N."/>
            <person name="Submissions S."/>
        </authorList>
    </citation>
    <scope>NUCLEOTIDE SEQUENCE [LARGE SCALE GENOMIC DNA]</scope>
    <source>
        <strain evidence="9">LNB2</strain>
    </source>
</reference>
<proteinExistence type="inferred from homology"/>
<dbReference type="InterPro" id="IPR053931">
    <property type="entry name" value="RapZ_C"/>
</dbReference>
<dbReference type="AlphaFoldDB" id="A0A239DDZ2"/>
<dbReference type="InterPro" id="IPR053930">
    <property type="entry name" value="RapZ-like_N"/>
</dbReference>
<dbReference type="RefSeq" id="WP_089218572.1">
    <property type="nucleotide sequence ID" value="NZ_FZOS01000004.1"/>
</dbReference>
<dbReference type="InterPro" id="IPR027417">
    <property type="entry name" value="P-loop_NTPase"/>
</dbReference>
<feature type="compositionally biased region" description="Polar residues" evidence="5">
    <location>
        <begin position="305"/>
        <end position="315"/>
    </location>
</feature>
<dbReference type="EMBL" id="FZOS01000004">
    <property type="protein sequence ID" value="SNS30064.1"/>
    <property type="molecule type" value="Genomic_DNA"/>
</dbReference>
<feature type="domain" description="RapZ-like N-terminal" evidence="6">
    <location>
        <begin position="10"/>
        <end position="165"/>
    </location>
</feature>
<dbReference type="PANTHER" id="PTHR30448:SF0">
    <property type="entry name" value="RNASE ADAPTER PROTEIN RAPZ"/>
    <property type="match status" value="1"/>
</dbReference>
<protein>
    <submittedName>
        <fullName evidence="8">UPF0042 nucleotide-binding protein</fullName>
    </submittedName>
</protein>
<dbReference type="Pfam" id="PF03668">
    <property type="entry name" value="RapZ-like_N"/>
    <property type="match status" value="1"/>
</dbReference>
<feature type="domain" description="RapZ C-terminal" evidence="7">
    <location>
        <begin position="174"/>
        <end position="292"/>
    </location>
</feature>
<dbReference type="Pfam" id="PF22740">
    <property type="entry name" value="PapZ_C"/>
    <property type="match status" value="1"/>
</dbReference>
<evidence type="ECO:0000313" key="8">
    <source>
        <dbReference type="EMBL" id="SNS30064.1"/>
    </source>
</evidence>
<dbReference type="InterPro" id="IPR005337">
    <property type="entry name" value="RapZ-like"/>
</dbReference>
<sequence>MSKASHPRRILLVTGMSGAGKSTALNTFEDMGWEVVDNFPLSLLERLLGTPLPEGSDDSGRPLALGIDSRTRGFDGAAIVRSIRQLREDLGHDIETLFLDCGGAELRRRYSETRRRHPLALDRPAADGIARERELLADLRRYADHVLDTTETTSNALQRELRLRFDSIDPVQPTLVVMSFGFARGLPRDADLVFDMRFLRNPHWDPVLRPLTGLDPEVGDYVAQDVAYEAAVSRIEDLILLLLPRYSAEGKSYVTIAFGCTGGRHRSVHVAERVAARLHREVFSPNVAHRDLATAPHDSLEGKPNNGSENQSSGG</sequence>
<organism evidence="8 9">
    <name type="scientific">Edaphosphingomonas laterariae</name>
    <dbReference type="NCBI Taxonomy" id="861865"/>
    <lineage>
        <taxon>Bacteria</taxon>
        <taxon>Pseudomonadati</taxon>
        <taxon>Pseudomonadota</taxon>
        <taxon>Alphaproteobacteria</taxon>
        <taxon>Sphingomonadales</taxon>
        <taxon>Rhizorhabdaceae</taxon>
        <taxon>Edaphosphingomonas</taxon>
    </lineage>
</organism>